<keyword evidence="1" id="KW-0732">Signal</keyword>
<evidence type="ECO:0000256" key="1">
    <source>
        <dbReference type="SAM" id="SignalP"/>
    </source>
</evidence>
<comment type="caution">
    <text evidence="2">The sequence shown here is derived from an EMBL/GenBank/DDBJ whole genome shotgun (WGS) entry which is preliminary data.</text>
</comment>
<dbReference type="EMBL" id="JAPDDP010000036">
    <property type="protein sequence ID" value="MDA0182454.1"/>
    <property type="molecule type" value="Genomic_DNA"/>
</dbReference>
<dbReference type="SUPFAM" id="SSF51120">
    <property type="entry name" value="beta-Roll"/>
    <property type="match status" value="1"/>
</dbReference>
<name>A0A9X3NCA2_9ACTN</name>
<dbReference type="AlphaFoldDB" id="A0A9X3NCA2"/>
<dbReference type="Gene3D" id="2.160.20.160">
    <property type="match status" value="1"/>
</dbReference>
<feature type="signal peptide" evidence="1">
    <location>
        <begin position="1"/>
        <end position="20"/>
    </location>
</feature>
<accession>A0A9X3NCA2</accession>
<dbReference type="InterPro" id="IPR011049">
    <property type="entry name" value="Serralysin-like_metalloprot_C"/>
</dbReference>
<sequence>MRLPVALFVALLALPASAQAGVVGLEGTQLVLRADPGEQVRVGILQPSGGQIRFTGTPRVGAGCVAADGEVACPETGVTGVVVQTGDGDDRVSSFINVPLTLTLGGGDDVFFAQASAATVDAGPGNDRGYSQARSANVVGGAGDDRLELETNGLGPLRLDGGAGDDTLRVISPGISWPYPRDERNGAPRPRIARVAITCGPGADHWIARPHDKPGDGCAPRVTGITPDTVSRAFREGRLTGPASGTVTLRRRVFQDDRPRQRVAHGSFNARRGPLRVPLERTKAARRRQPVAVKIGLRAGAERGEITFLSRLG</sequence>
<reference evidence="2" key="1">
    <citation type="submission" date="2022-10" db="EMBL/GenBank/DDBJ databases">
        <title>The WGS of Solirubrobacter phytolaccae KCTC 29190.</title>
        <authorList>
            <person name="Jiang Z."/>
        </authorList>
    </citation>
    <scope>NUCLEOTIDE SEQUENCE</scope>
    <source>
        <strain evidence="2">KCTC 29190</strain>
    </source>
</reference>
<proteinExistence type="predicted"/>
<dbReference type="PRINTS" id="PR00313">
    <property type="entry name" value="CABNDNGRPT"/>
</dbReference>
<keyword evidence="3" id="KW-1185">Reference proteome</keyword>
<dbReference type="RefSeq" id="WP_270026822.1">
    <property type="nucleotide sequence ID" value="NZ_JAPDDP010000036.1"/>
</dbReference>
<protein>
    <submittedName>
        <fullName evidence="2">Uncharacterized protein</fullName>
    </submittedName>
</protein>
<dbReference type="Proteomes" id="UP001147653">
    <property type="component" value="Unassembled WGS sequence"/>
</dbReference>
<evidence type="ECO:0000313" key="3">
    <source>
        <dbReference type="Proteomes" id="UP001147653"/>
    </source>
</evidence>
<feature type="chain" id="PRO_5040883132" evidence="1">
    <location>
        <begin position="21"/>
        <end position="313"/>
    </location>
</feature>
<organism evidence="2 3">
    <name type="scientific">Solirubrobacter phytolaccae</name>
    <dbReference type="NCBI Taxonomy" id="1404360"/>
    <lineage>
        <taxon>Bacteria</taxon>
        <taxon>Bacillati</taxon>
        <taxon>Actinomycetota</taxon>
        <taxon>Thermoleophilia</taxon>
        <taxon>Solirubrobacterales</taxon>
        <taxon>Solirubrobacteraceae</taxon>
        <taxon>Solirubrobacter</taxon>
    </lineage>
</organism>
<evidence type="ECO:0000313" key="2">
    <source>
        <dbReference type="EMBL" id="MDA0182454.1"/>
    </source>
</evidence>
<gene>
    <name evidence="2" type="ORF">OJ997_19250</name>
</gene>